<dbReference type="EMBL" id="BQNB010012852">
    <property type="protein sequence ID" value="GJT08711.1"/>
    <property type="molecule type" value="Genomic_DNA"/>
</dbReference>
<proteinExistence type="predicted"/>
<organism evidence="2 3">
    <name type="scientific">Tanacetum coccineum</name>
    <dbReference type="NCBI Taxonomy" id="301880"/>
    <lineage>
        <taxon>Eukaryota</taxon>
        <taxon>Viridiplantae</taxon>
        <taxon>Streptophyta</taxon>
        <taxon>Embryophyta</taxon>
        <taxon>Tracheophyta</taxon>
        <taxon>Spermatophyta</taxon>
        <taxon>Magnoliopsida</taxon>
        <taxon>eudicotyledons</taxon>
        <taxon>Gunneridae</taxon>
        <taxon>Pentapetalae</taxon>
        <taxon>asterids</taxon>
        <taxon>campanulids</taxon>
        <taxon>Asterales</taxon>
        <taxon>Asteraceae</taxon>
        <taxon>Asteroideae</taxon>
        <taxon>Anthemideae</taxon>
        <taxon>Anthemidinae</taxon>
        <taxon>Tanacetum</taxon>
    </lineage>
</organism>
<feature type="region of interest" description="Disordered" evidence="1">
    <location>
        <begin position="1"/>
        <end position="44"/>
    </location>
</feature>
<reference evidence="2" key="1">
    <citation type="journal article" date="2022" name="Int. J. Mol. Sci.">
        <title>Draft Genome of Tanacetum Coccineum: Genomic Comparison of Closely Related Tanacetum-Family Plants.</title>
        <authorList>
            <person name="Yamashiro T."/>
            <person name="Shiraishi A."/>
            <person name="Nakayama K."/>
            <person name="Satake H."/>
        </authorList>
    </citation>
    <scope>NUCLEOTIDE SEQUENCE</scope>
</reference>
<protein>
    <submittedName>
        <fullName evidence="2">Uncharacterized protein</fullName>
    </submittedName>
</protein>
<accession>A0ABQ5B288</accession>
<name>A0ABQ5B288_9ASTR</name>
<dbReference type="Proteomes" id="UP001151760">
    <property type="component" value="Unassembled WGS sequence"/>
</dbReference>
<sequence length="123" mass="13498">MLSSDSEDINEGPSKGKVPKEDINEGLSKGKLPALGSSARPKPEVGPELVKLFKYGPPPTFLRWYGYNDVDEYLKDTFFDSPEKETKDKSSMDTFPGSTDEETSGIESTDKNITVIDICSLTA</sequence>
<feature type="region of interest" description="Disordered" evidence="1">
    <location>
        <begin position="81"/>
        <end position="109"/>
    </location>
</feature>
<feature type="compositionally biased region" description="Acidic residues" evidence="1">
    <location>
        <begin position="1"/>
        <end position="10"/>
    </location>
</feature>
<evidence type="ECO:0000313" key="3">
    <source>
        <dbReference type="Proteomes" id="UP001151760"/>
    </source>
</evidence>
<feature type="compositionally biased region" description="Basic and acidic residues" evidence="1">
    <location>
        <begin position="81"/>
        <end position="91"/>
    </location>
</feature>
<evidence type="ECO:0000256" key="1">
    <source>
        <dbReference type="SAM" id="MobiDB-lite"/>
    </source>
</evidence>
<keyword evidence="3" id="KW-1185">Reference proteome</keyword>
<evidence type="ECO:0000313" key="2">
    <source>
        <dbReference type="EMBL" id="GJT08711.1"/>
    </source>
</evidence>
<gene>
    <name evidence="2" type="ORF">Tco_0843173</name>
</gene>
<reference evidence="2" key="2">
    <citation type="submission" date="2022-01" db="EMBL/GenBank/DDBJ databases">
        <authorList>
            <person name="Yamashiro T."/>
            <person name="Shiraishi A."/>
            <person name="Satake H."/>
            <person name="Nakayama K."/>
        </authorList>
    </citation>
    <scope>NUCLEOTIDE SEQUENCE</scope>
</reference>
<comment type="caution">
    <text evidence="2">The sequence shown here is derived from an EMBL/GenBank/DDBJ whole genome shotgun (WGS) entry which is preliminary data.</text>
</comment>